<dbReference type="EMBL" id="MRDE01000016">
    <property type="protein sequence ID" value="OMH27787.1"/>
    <property type="molecule type" value="Genomic_DNA"/>
</dbReference>
<protein>
    <submittedName>
        <fullName evidence="2">GNAT family N-acetyltransferase</fullName>
    </submittedName>
</protein>
<keyword evidence="2" id="KW-0808">Transferase</keyword>
<feature type="domain" description="N-acetyltransferase" evidence="1">
    <location>
        <begin position="4"/>
        <end position="151"/>
    </location>
</feature>
<dbReference type="Proteomes" id="UP000187085">
    <property type="component" value="Unassembled WGS sequence"/>
</dbReference>
<dbReference type="SUPFAM" id="SSF55729">
    <property type="entry name" value="Acyl-CoA N-acyltransferases (Nat)"/>
    <property type="match status" value="1"/>
</dbReference>
<accession>A0A1R1LJS2</accession>
<organism evidence="2 3">
    <name type="scientific">Tersicoccus phoenicis</name>
    <dbReference type="NCBI Taxonomy" id="554083"/>
    <lineage>
        <taxon>Bacteria</taxon>
        <taxon>Bacillati</taxon>
        <taxon>Actinomycetota</taxon>
        <taxon>Actinomycetes</taxon>
        <taxon>Micrococcales</taxon>
        <taxon>Micrococcaceae</taxon>
        <taxon>Tersicoccus</taxon>
    </lineage>
</organism>
<dbReference type="CDD" id="cd04301">
    <property type="entry name" value="NAT_SF"/>
    <property type="match status" value="1"/>
</dbReference>
<dbReference type="InterPro" id="IPR000182">
    <property type="entry name" value="GNAT_dom"/>
</dbReference>
<dbReference type="GO" id="GO:0016747">
    <property type="term" value="F:acyltransferase activity, transferring groups other than amino-acyl groups"/>
    <property type="evidence" value="ECO:0007669"/>
    <property type="project" value="InterPro"/>
</dbReference>
<dbReference type="AlphaFoldDB" id="A0A1R1LJS2"/>
<reference evidence="2 3" key="1">
    <citation type="submission" date="2016-12" db="EMBL/GenBank/DDBJ databases">
        <title>Draft genome of Tersicoccus phoenicis 1P05MA.</title>
        <authorList>
            <person name="Nakajima Y."/>
            <person name="Yoshizawa S."/>
            <person name="Nakamura K."/>
            <person name="Ogura Y."/>
            <person name="Hayashi T."/>
            <person name="Kogure K."/>
        </authorList>
    </citation>
    <scope>NUCLEOTIDE SEQUENCE [LARGE SCALE GENOMIC DNA]</scope>
    <source>
        <strain evidence="2 3">1p05MA</strain>
    </source>
</reference>
<dbReference type="Pfam" id="PF13673">
    <property type="entry name" value="Acetyltransf_10"/>
    <property type="match status" value="1"/>
</dbReference>
<proteinExistence type="predicted"/>
<gene>
    <name evidence="2" type="ORF">BKD30_03600</name>
</gene>
<evidence type="ECO:0000313" key="2">
    <source>
        <dbReference type="EMBL" id="OMH27787.1"/>
    </source>
</evidence>
<evidence type="ECO:0000313" key="3">
    <source>
        <dbReference type="Proteomes" id="UP000187085"/>
    </source>
</evidence>
<evidence type="ECO:0000259" key="1">
    <source>
        <dbReference type="PROSITE" id="PS51186"/>
    </source>
</evidence>
<comment type="caution">
    <text evidence="2">The sequence shown here is derived from an EMBL/GenBank/DDBJ whole genome shotgun (WGS) entry which is preliminary data.</text>
</comment>
<dbReference type="STRING" id="554083.BKD30_03600"/>
<name>A0A1R1LJS2_9MICC</name>
<sequence length="151" mass="16287">MHHAPVSACDPTLLYRLLWLRVRVFVVEQRAAYAELDGRDIDPGAELMWAAEDGLPVATLRILREPAPDDDSTVLRIGRVATSATVRGRGVASSLMGAAVARCEQLAPGAPILLDAQAHLADWYARFGFAVTGDPYSEDGIPHLPMGRAGR</sequence>
<keyword evidence="3" id="KW-1185">Reference proteome</keyword>
<dbReference type="Gene3D" id="3.40.630.30">
    <property type="match status" value="1"/>
</dbReference>
<dbReference type="PROSITE" id="PS51186">
    <property type="entry name" value="GNAT"/>
    <property type="match status" value="1"/>
</dbReference>
<dbReference type="InterPro" id="IPR016181">
    <property type="entry name" value="Acyl_CoA_acyltransferase"/>
</dbReference>